<comment type="caution">
    <text evidence="2">The sequence shown here is derived from an EMBL/GenBank/DDBJ whole genome shotgun (WGS) entry which is preliminary data.</text>
</comment>
<organism evidence="2 3">
    <name type="scientific">Nonomuraea fuscirosea</name>
    <dbReference type="NCBI Taxonomy" id="1291556"/>
    <lineage>
        <taxon>Bacteria</taxon>
        <taxon>Bacillati</taxon>
        <taxon>Actinomycetota</taxon>
        <taxon>Actinomycetes</taxon>
        <taxon>Streptosporangiales</taxon>
        <taxon>Streptosporangiaceae</taxon>
        <taxon>Nonomuraea</taxon>
    </lineage>
</organism>
<name>A0A2T0N8T5_9ACTN</name>
<dbReference type="EMBL" id="PVNG01000002">
    <property type="protein sequence ID" value="PRX69197.1"/>
    <property type="molecule type" value="Genomic_DNA"/>
</dbReference>
<proteinExistence type="predicted"/>
<gene>
    <name evidence="2" type="ORF">B0I32_102254</name>
</gene>
<dbReference type="Proteomes" id="UP000238312">
    <property type="component" value="Unassembled WGS sequence"/>
</dbReference>
<dbReference type="RefSeq" id="WP_181307017.1">
    <property type="nucleotide sequence ID" value="NZ_PVNG01000002.1"/>
</dbReference>
<keyword evidence="3" id="KW-1185">Reference proteome</keyword>
<evidence type="ECO:0000313" key="2">
    <source>
        <dbReference type="EMBL" id="PRX69197.1"/>
    </source>
</evidence>
<dbReference type="AlphaFoldDB" id="A0A2T0N8T5"/>
<reference evidence="2 3" key="1">
    <citation type="submission" date="2018-03" db="EMBL/GenBank/DDBJ databases">
        <title>Genomic Encyclopedia of Type Strains, Phase III (KMG-III): the genomes of soil and plant-associated and newly described type strains.</title>
        <authorList>
            <person name="Whitman W."/>
        </authorList>
    </citation>
    <scope>NUCLEOTIDE SEQUENCE [LARGE SCALE GENOMIC DNA]</scope>
    <source>
        <strain evidence="2 3">CGMCC 4.7104</strain>
    </source>
</reference>
<sequence>MASGFTGERRVHLEALAELLPAYGLVSRMVGAEDPVLWVWHPRTARQTIVFATPSNDGWQLLWSPGGQGAANDLERAAIALRRTLAVDEPDHSDNPDNSDHPDHPDHPGRSG</sequence>
<evidence type="ECO:0000313" key="3">
    <source>
        <dbReference type="Proteomes" id="UP000238312"/>
    </source>
</evidence>
<feature type="region of interest" description="Disordered" evidence="1">
    <location>
        <begin position="85"/>
        <end position="112"/>
    </location>
</feature>
<protein>
    <submittedName>
        <fullName evidence="2">Uncharacterized protein</fullName>
    </submittedName>
</protein>
<evidence type="ECO:0000256" key="1">
    <source>
        <dbReference type="SAM" id="MobiDB-lite"/>
    </source>
</evidence>
<accession>A0A2T0N8T5</accession>